<proteinExistence type="predicted"/>
<feature type="region of interest" description="Disordered" evidence="1">
    <location>
        <begin position="30"/>
        <end position="61"/>
    </location>
</feature>
<feature type="compositionally biased region" description="Basic and acidic residues" evidence="1">
    <location>
        <begin position="40"/>
        <end position="51"/>
    </location>
</feature>
<protein>
    <submittedName>
        <fullName evidence="2">Uncharacterized protein</fullName>
    </submittedName>
</protein>
<evidence type="ECO:0000256" key="1">
    <source>
        <dbReference type="SAM" id="MobiDB-lite"/>
    </source>
</evidence>
<organism evidence="2 3">
    <name type="scientific">Chrysochromulina tobinii</name>
    <dbReference type="NCBI Taxonomy" id="1460289"/>
    <lineage>
        <taxon>Eukaryota</taxon>
        <taxon>Haptista</taxon>
        <taxon>Haptophyta</taxon>
        <taxon>Prymnesiophyceae</taxon>
        <taxon>Prymnesiales</taxon>
        <taxon>Chrysochromulinaceae</taxon>
        <taxon>Chrysochromulina</taxon>
    </lineage>
</organism>
<reference evidence="3" key="1">
    <citation type="journal article" date="2015" name="PLoS Genet.">
        <title>Genome Sequence and Transcriptome Analyses of Chrysochromulina tobin: Metabolic Tools for Enhanced Algal Fitness in the Prominent Order Prymnesiales (Haptophyceae).</title>
        <authorList>
            <person name="Hovde B.T."/>
            <person name="Deodato C.R."/>
            <person name="Hunsperger H.M."/>
            <person name="Ryken S.A."/>
            <person name="Yost W."/>
            <person name="Jha R.K."/>
            <person name="Patterson J."/>
            <person name="Monnat R.J. Jr."/>
            <person name="Barlow S.B."/>
            <person name="Starkenburg S.R."/>
            <person name="Cattolico R.A."/>
        </authorList>
    </citation>
    <scope>NUCLEOTIDE SEQUENCE</scope>
    <source>
        <strain evidence="3">CCMP291</strain>
    </source>
</reference>
<evidence type="ECO:0000313" key="3">
    <source>
        <dbReference type="Proteomes" id="UP000037460"/>
    </source>
</evidence>
<name>A0A0M0J5C3_9EUKA</name>
<keyword evidence="3" id="KW-1185">Reference proteome</keyword>
<comment type="caution">
    <text evidence="2">The sequence shown here is derived from an EMBL/GenBank/DDBJ whole genome shotgun (WGS) entry which is preliminary data.</text>
</comment>
<accession>A0A0M0J5C3</accession>
<sequence length="151" mass="17112">MAMASPETTPNKGAAQRQFYRKRFESSVFGEHPMLPPTEVSKRFLSKEEPSKYPTGQDSSFMHMTPMPFRFTEQYVEERKAALSISPKKKLLPYYQTSSSDVGKLAIEPTDLPMRWYGIRGGFTSSWVAESKTMTNSGLSTSIFRSNVHPT</sequence>
<dbReference type="Proteomes" id="UP000037460">
    <property type="component" value="Unassembled WGS sequence"/>
</dbReference>
<evidence type="ECO:0000313" key="2">
    <source>
        <dbReference type="EMBL" id="KOO21819.1"/>
    </source>
</evidence>
<gene>
    <name evidence="2" type="ORF">Ctob_007227</name>
</gene>
<dbReference type="AlphaFoldDB" id="A0A0M0J5C3"/>
<dbReference type="EMBL" id="JWZX01003331">
    <property type="protein sequence ID" value="KOO21819.1"/>
    <property type="molecule type" value="Genomic_DNA"/>
</dbReference>